<dbReference type="Gene3D" id="3.40.1280.10">
    <property type="match status" value="1"/>
</dbReference>
<dbReference type="EC" id="2.1.1.193" evidence="3 12"/>
<dbReference type="NCBIfam" id="NF008693">
    <property type="entry name" value="PRK11713.2-3"/>
    <property type="match status" value="1"/>
</dbReference>
<dbReference type="InterPro" id="IPR046887">
    <property type="entry name" value="RsmE_PUA-like"/>
</dbReference>
<dbReference type="GO" id="GO:0070042">
    <property type="term" value="F:rRNA (uridine-N3-)-methyltransferase activity"/>
    <property type="evidence" value="ECO:0007669"/>
    <property type="project" value="TreeGrafter"/>
</dbReference>
<evidence type="ECO:0000256" key="3">
    <source>
        <dbReference type="ARBA" id="ARBA00012328"/>
    </source>
</evidence>
<keyword evidence="9 12" id="KW-0949">S-adenosyl-L-methionine</keyword>
<dbReference type="InterPro" id="IPR015947">
    <property type="entry name" value="PUA-like_sf"/>
</dbReference>
<keyword evidence="16" id="KW-1185">Reference proteome</keyword>
<evidence type="ECO:0000259" key="13">
    <source>
        <dbReference type="Pfam" id="PF04452"/>
    </source>
</evidence>
<keyword evidence="7 12" id="KW-0489">Methyltransferase</keyword>
<evidence type="ECO:0000256" key="12">
    <source>
        <dbReference type="PIRNR" id="PIRNR015601"/>
    </source>
</evidence>
<accession>A0A7J5BCD0</accession>
<dbReference type="Proteomes" id="UP000433493">
    <property type="component" value="Unassembled WGS sequence"/>
</dbReference>
<evidence type="ECO:0000256" key="2">
    <source>
        <dbReference type="ARBA" id="ARBA00005528"/>
    </source>
</evidence>
<dbReference type="GO" id="GO:0005737">
    <property type="term" value="C:cytoplasm"/>
    <property type="evidence" value="ECO:0007669"/>
    <property type="project" value="UniProtKB-SubCell"/>
</dbReference>
<evidence type="ECO:0000256" key="5">
    <source>
        <dbReference type="ARBA" id="ARBA00022490"/>
    </source>
</evidence>
<comment type="function">
    <text evidence="10 12">Specifically methylates the N3 position of the uracil ring of uridine 1498 (m3U1498) in 16S rRNA. Acts on the fully assembled 30S ribosomal subunit.</text>
</comment>
<evidence type="ECO:0000256" key="4">
    <source>
        <dbReference type="ARBA" id="ARBA00013673"/>
    </source>
</evidence>
<evidence type="ECO:0000259" key="14">
    <source>
        <dbReference type="Pfam" id="PF20260"/>
    </source>
</evidence>
<dbReference type="Pfam" id="PF04452">
    <property type="entry name" value="Methyltrans_RNA"/>
    <property type="match status" value="1"/>
</dbReference>
<dbReference type="GO" id="GO:0070475">
    <property type="term" value="P:rRNA base methylation"/>
    <property type="evidence" value="ECO:0007669"/>
    <property type="project" value="TreeGrafter"/>
</dbReference>
<dbReference type="InterPro" id="IPR046886">
    <property type="entry name" value="RsmE_MTase_dom"/>
</dbReference>
<dbReference type="NCBIfam" id="TIGR00046">
    <property type="entry name" value="RsmE family RNA methyltransferase"/>
    <property type="match status" value="1"/>
</dbReference>
<feature type="domain" description="Ribosomal RNA small subunit methyltransferase E PUA-like" evidence="14">
    <location>
        <begin position="22"/>
        <end position="66"/>
    </location>
</feature>
<dbReference type="PANTHER" id="PTHR30027">
    <property type="entry name" value="RIBOSOMAL RNA SMALL SUBUNIT METHYLTRANSFERASE E"/>
    <property type="match status" value="1"/>
</dbReference>
<comment type="subcellular location">
    <subcellularLocation>
        <location evidence="1 12">Cytoplasm</location>
    </subcellularLocation>
</comment>
<dbReference type="EMBL" id="WBKB01000003">
    <property type="protein sequence ID" value="KAB1643627.1"/>
    <property type="molecule type" value="Genomic_DNA"/>
</dbReference>
<dbReference type="CDD" id="cd18084">
    <property type="entry name" value="RsmE-like"/>
    <property type="match status" value="1"/>
</dbReference>
<dbReference type="SUPFAM" id="SSF88697">
    <property type="entry name" value="PUA domain-like"/>
    <property type="match status" value="1"/>
</dbReference>
<proteinExistence type="inferred from homology"/>
<dbReference type="Pfam" id="PF20260">
    <property type="entry name" value="PUA_4"/>
    <property type="match status" value="1"/>
</dbReference>
<dbReference type="OrthoDB" id="9808126at2"/>
<sequence>MAHAYLQPDWQTAAPGDEITVSGDEARHAVKVARLRVGEEITLLNGRGSRVGGVVTATSAGEFVVRALEDAVAEPAPSPRLVLVQGLAKGGRDEMALQAAVELGVDAVVPWQAQRSVSKWVGEKARKNRARWESIAREAAKQSIRAWIPEVHEVATTAALATNFSTGLVLALDPSGAVRLGEVPLDDLAPGDSLTLIVGPEGGVSDAEIAKFESAGAVTVRLGENVLRTSTAGPAAIAALLTRLRRW</sequence>
<keyword evidence="6 12" id="KW-0698">rRNA processing</keyword>
<keyword evidence="8 12" id="KW-0808">Transferase</keyword>
<dbReference type="InterPro" id="IPR029026">
    <property type="entry name" value="tRNA_m1G_MTases_N"/>
</dbReference>
<keyword evidence="5 12" id="KW-0963">Cytoplasm</keyword>
<dbReference type="PANTHER" id="PTHR30027:SF3">
    <property type="entry name" value="16S RRNA (URACIL(1498)-N(3))-METHYLTRANSFERASE"/>
    <property type="match status" value="1"/>
</dbReference>
<evidence type="ECO:0000256" key="9">
    <source>
        <dbReference type="ARBA" id="ARBA00022691"/>
    </source>
</evidence>
<dbReference type="SUPFAM" id="SSF75217">
    <property type="entry name" value="alpha/beta knot"/>
    <property type="match status" value="1"/>
</dbReference>
<comment type="similarity">
    <text evidence="2 12">Belongs to the RNA methyltransferase RsmE family.</text>
</comment>
<dbReference type="AlphaFoldDB" id="A0A7J5BCD0"/>
<name>A0A7J5BCD0_9MICO</name>
<gene>
    <name evidence="15" type="ORF">F8O05_07055</name>
</gene>
<feature type="domain" description="Ribosomal RNA small subunit methyltransferase E methyltransferase" evidence="13">
    <location>
        <begin position="78"/>
        <end position="240"/>
    </location>
</feature>
<comment type="catalytic activity">
    <reaction evidence="11 12">
        <text>uridine(1498) in 16S rRNA + S-adenosyl-L-methionine = N(3)-methyluridine(1498) in 16S rRNA + S-adenosyl-L-homocysteine + H(+)</text>
        <dbReference type="Rhea" id="RHEA:42920"/>
        <dbReference type="Rhea" id="RHEA-COMP:10283"/>
        <dbReference type="Rhea" id="RHEA-COMP:10284"/>
        <dbReference type="ChEBI" id="CHEBI:15378"/>
        <dbReference type="ChEBI" id="CHEBI:57856"/>
        <dbReference type="ChEBI" id="CHEBI:59789"/>
        <dbReference type="ChEBI" id="CHEBI:65315"/>
        <dbReference type="ChEBI" id="CHEBI:74502"/>
        <dbReference type="EC" id="2.1.1.193"/>
    </reaction>
</comment>
<evidence type="ECO:0000256" key="10">
    <source>
        <dbReference type="ARBA" id="ARBA00025699"/>
    </source>
</evidence>
<evidence type="ECO:0000256" key="6">
    <source>
        <dbReference type="ARBA" id="ARBA00022552"/>
    </source>
</evidence>
<evidence type="ECO:0000313" key="16">
    <source>
        <dbReference type="Proteomes" id="UP000433493"/>
    </source>
</evidence>
<dbReference type="RefSeq" id="WP_158052042.1">
    <property type="nucleotide sequence ID" value="NZ_WBKB01000003.1"/>
</dbReference>
<evidence type="ECO:0000313" key="15">
    <source>
        <dbReference type="EMBL" id="KAB1643627.1"/>
    </source>
</evidence>
<evidence type="ECO:0000256" key="8">
    <source>
        <dbReference type="ARBA" id="ARBA00022679"/>
    </source>
</evidence>
<organism evidence="15 16">
    <name type="scientific">Gulosibacter chungangensis</name>
    <dbReference type="NCBI Taxonomy" id="979746"/>
    <lineage>
        <taxon>Bacteria</taxon>
        <taxon>Bacillati</taxon>
        <taxon>Actinomycetota</taxon>
        <taxon>Actinomycetes</taxon>
        <taxon>Micrococcales</taxon>
        <taxon>Microbacteriaceae</taxon>
        <taxon>Gulosibacter</taxon>
    </lineage>
</organism>
<dbReference type="PIRSF" id="PIRSF015601">
    <property type="entry name" value="MTase_slr0722"/>
    <property type="match status" value="1"/>
</dbReference>
<evidence type="ECO:0000256" key="1">
    <source>
        <dbReference type="ARBA" id="ARBA00004496"/>
    </source>
</evidence>
<comment type="caution">
    <text evidence="15">The sequence shown here is derived from an EMBL/GenBank/DDBJ whole genome shotgun (WGS) entry which is preliminary data.</text>
</comment>
<protein>
    <recommendedName>
        <fullName evidence="4 12">Ribosomal RNA small subunit methyltransferase E</fullName>
        <ecNumber evidence="3 12">2.1.1.193</ecNumber>
    </recommendedName>
</protein>
<evidence type="ECO:0000256" key="11">
    <source>
        <dbReference type="ARBA" id="ARBA00047944"/>
    </source>
</evidence>
<evidence type="ECO:0000256" key="7">
    <source>
        <dbReference type="ARBA" id="ARBA00022603"/>
    </source>
</evidence>
<reference evidence="15 16" key="1">
    <citation type="submission" date="2019-09" db="EMBL/GenBank/DDBJ databases">
        <title>Phylogeny of genus Pseudoclavibacter and closely related genus.</title>
        <authorList>
            <person name="Li Y."/>
        </authorList>
    </citation>
    <scope>NUCLEOTIDE SEQUENCE [LARGE SCALE GENOMIC DNA]</scope>
    <source>
        <strain evidence="15 16">KCTC 13959</strain>
    </source>
</reference>
<dbReference type="InterPro" id="IPR029028">
    <property type="entry name" value="Alpha/beta_knot_MTases"/>
</dbReference>
<dbReference type="InterPro" id="IPR006700">
    <property type="entry name" value="RsmE"/>
</dbReference>